<gene>
    <name evidence="2" type="ORF">ACFO0C_26765</name>
</gene>
<dbReference type="PANTHER" id="PTHR41521:SF4">
    <property type="entry name" value="BLR0684 PROTEIN"/>
    <property type="match status" value="1"/>
</dbReference>
<reference evidence="3" key="1">
    <citation type="journal article" date="2019" name="Int. J. Syst. Evol. Microbiol.">
        <title>The Global Catalogue of Microorganisms (GCM) 10K type strain sequencing project: providing services to taxonomists for standard genome sequencing and annotation.</title>
        <authorList>
            <consortium name="The Broad Institute Genomics Platform"/>
            <consortium name="The Broad Institute Genome Sequencing Center for Infectious Disease"/>
            <person name="Wu L."/>
            <person name="Ma J."/>
        </authorList>
    </citation>
    <scope>NUCLEOTIDE SEQUENCE [LARGE SCALE GENOMIC DNA]</scope>
    <source>
        <strain evidence="3">TBRC 5832</strain>
    </source>
</reference>
<proteinExistence type="predicted"/>
<accession>A0ABV8IZ29</accession>
<evidence type="ECO:0000313" key="3">
    <source>
        <dbReference type="Proteomes" id="UP001595867"/>
    </source>
</evidence>
<dbReference type="EMBL" id="JBHSBL010000019">
    <property type="protein sequence ID" value="MFC4068546.1"/>
    <property type="molecule type" value="Genomic_DNA"/>
</dbReference>
<evidence type="ECO:0000259" key="1">
    <source>
        <dbReference type="Pfam" id="PF07045"/>
    </source>
</evidence>
<dbReference type="InterPro" id="IPR010753">
    <property type="entry name" value="DUF1330"/>
</dbReference>
<dbReference type="PANTHER" id="PTHR41521">
    <property type="match status" value="1"/>
</dbReference>
<protein>
    <submittedName>
        <fullName evidence="2">DUF1330 domain-containing protein</fullName>
    </submittedName>
</protein>
<dbReference type="Gene3D" id="3.30.70.100">
    <property type="match status" value="1"/>
</dbReference>
<comment type="caution">
    <text evidence="2">The sequence shown here is derived from an EMBL/GenBank/DDBJ whole genome shotgun (WGS) entry which is preliminary data.</text>
</comment>
<keyword evidence="3" id="KW-1185">Reference proteome</keyword>
<dbReference type="Proteomes" id="UP001595867">
    <property type="component" value="Unassembled WGS sequence"/>
</dbReference>
<name>A0ABV8IZ29_9ACTN</name>
<dbReference type="SUPFAM" id="SSF54909">
    <property type="entry name" value="Dimeric alpha+beta barrel"/>
    <property type="match status" value="1"/>
</dbReference>
<sequence>MTTYAVAHLHDPSDHDDVLTYIERIQETMDPYGGRFLVHGSAVEVVEGAWPGALVVVAFPDRDAVHAWYASPAYQEILPLRTAHITGDVVIAEGVAPGYDPRRTAAAMRAARDAGRCQHPRGV</sequence>
<dbReference type="RefSeq" id="WP_378069441.1">
    <property type="nucleotide sequence ID" value="NZ_JBHSBL010000019.1"/>
</dbReference>
<dbReference type="InterPro" id="IPR011008">
    <property type="entry name" value="Dimeric_a/b-barrel"/>
</dbReference>
<organism evidence="2 3">
    <name type="scientific">Actinoplanes subglobosus</name>
    <dbReference type="NCBI Taxonomy" id="1547892"/>
    <lineage>
        <taxon>Bacteria</taxon>
        <taxon>Bacillati</taxon>
        <taxon>Actinomycetota</taxon>
        <taxon>Actinomycetes</taxon>
        <taxon>Micromonosporales</taxon>
        <taxon>Micromonosporaceae</taxon>
        <taxon>Actinoplanes</taxon>
    </lineage>
</organism>
<evidence type="ECO:0000313" key="2">
    <source>
        <dbReference type="EMBL" id="MFC4068546.1"/>
    </source>
</evidence>
<dbReference type="Pfam" id="PF07045">
    <property type="entry name" value="DUF1330"/>
    <property type="match status" value="1"/>
</dbReference>
<feature type="domain" description="DUF1330" evidence="1">
    <location>
        <begin position="3"/>
        <end position="95"/>
    </location>
</feature>